<evidence type="ECO:0008006" key="3">
    <source>
        <dbReference type="Google" id="ProtNLM"/>
    </source>
</evidence>
<reference evidence="1" key="1">
    <citation type="submission" date="2018-12" db="EMBL/GenBank/DDBJ databases">
        <authorList>
            <person name="Will S."/>
            <person name="Neumann-Schaal M."/>
            <person name="Henke P."/>
        </authorList>
    </citation>
    <scope>NUCLEOTIDE SEQUENCE</scope>
    <source>
        <strain evidence="1">PCC 7102</strain>
    </source>
</reference>
<reference evidence="1" key="2">
    <citation type="journal article" date="2019" name="Genome Biol. Evol.">
        <title>Day and night: Metabolic profiles and evolutionary relationships of six axenic non-marine cyanobacteria.</title>
        <authorList>
            <person name="Will S.E."/>
            <person name="Henke P."/>
            <person name="Boedeker C."/>
            <person name="Huang S."/>
            <person name="Brinkmann H."/>
            <person name="Rohde M."/>
            <person name="Jarek M."/>
            <person name="Friedl T."/>
            <person name="Seufert S."/>
            <person name="Schumacher M."/>
            <person name="Overmann J."/>
            <person name="Neumann-Schaal M."/>
            <person name="Petersen J."/>
        </authorList>
    </citation>
    <scope>NUCLEOTIDE SEQUENCE [LARGE SCALE GENOMIC DNA]</scope>
    <source>
        <strain evidence="1">PCC 7102</strain>
    </source>
</reference>
<protein>
    <recommendedName>
        <fullName evidence="3">Lipoprotein</fullName>
    </recommendedName>
</protein>
<dbReference type="RefSeq" id="WP_127085169.1">
    <property type="nucleotide sequence ID" value="NZ_RSCL01000021.1"/>
</dbReference>
<accession>A0A433V4M2</accession>
<sequence>MILRQGFIKILFASFALVTMLLMTGCSNQIEYIATTPDGRVLIVQESYNDQTSLLECKDVKGSTPELHCRPFKITMVK</sequence>
<dbReference type="PROSITE" id="PS51257">
    <property type="entry name" value="PROKAR_LIPOPROTEIN"/>
    <property type="match status" value="1"/>
</dbReference>
<organism evidence="1 2">
    <name type="scientific">Dulcicalothrix desertica PCC 7102</name>
    <dbReference type="NCBI Taxonomy" id="232991"/>
    <lineage>
        <taxon>Bacteria</taxon>
        <taxon>Bacillati</taxon>
        <taxon>Cyanobacteriota</taxon>
        <taxon>Cyanophyceae</taxon>
        <taxon>Nostocales</taxon>
        <taxon>Calotrichaceae</taxon>
        <taxon>Dulcicalothrix</taxon>
    </lineage>
</organism>
<dbReference type="Proteomes" id="UP000271624">
    <property type="component" value="Unassembled WGS sequence"/>
</dbReference>
<evidence type="ECO:0000313" key="1">
    <source>
        <dbReference type="EMBL" id="RUT01038.1"/>
    </source>
</evidence>
<name>A0A433V4M2_9CYAN</name>
<keyword evidence="2" id="KW-1185">Reference proteome</keyword>
<proteinExistence type="predicted"/>
<comment type="caution">
    <text evidence="1">The sequence shown here is derived from an EMBL/GenBank/DDBJ whole genome shotgun (WGS) entry which is preliminary data.</text>
</comment>
<gene>
    <name evidence="1" type="ORF">DSM106972_070440</name>
</gene>
<dbReference type="EMBL" id="RSCL01000021">
    <property type="protein sequence ID" value="RUT01038.1"/>
    <property type="molecule type" value="Genomic_DNA"/>
</dbReference>
<dbReference type="AlphaFoldDB" id="A0A433V4M2"/>
<evidence type="ECO:0000313" key="2">
    <source>
        <dbReference type="Proteomes" id="UP000271624"/>
    </source>
</evidence>